<dbReference type="PROSITE" id="PS50090">
    <property type="entry name" value="MYB_LIKE"/>
    <property type="match status" value="1"/>
</dbReference>
<dbReference type="GO" id="GO:0006355">
    <property type="term" value="P:regulation of DNA-templated transcription"/>
    <property type="evidence" value="ECO:0007669"/>
    <property type="project" value="UniProtKB-ARBA"/>
</dbReference>
<name>A0A7N0V768_KALFE</name>
<dbReference type="PROSITE" id="PS51293">
    <property type="entry name" value="SANT"/>
    <property type="match status" value="1"/>
</dbReference>
<accession>A0A7N0V768</accession>
<dbReference type="NCBIfam" id="TIGR01557">
    <property type="entry name" value="myb_SHAQKYF"/>
    <property type="match status" value="1"/>
</dbReference>
<dbReference type="PANTHER" id="PTHR44191">
    <property type="entry name" value="TRANSCRIPTION FACTOR KUA1"/>
    <property type="match status" value="1"/>
</dbReference>
<dbReference type="InterPro" id="IPR006447">
    <property type="entry name" value="Myb_dom_plants"/>
</dbReference>
<dbReference type="GO" id="GO:0005634">
    <property type="term" value="C:nucleus"/>
    <property type="evidence" value="ECO:0007669"/>
    <property type="project" value="UniProtKB-SubCell"/>
</dbReference>
<dbReference type="GO" id="GO:0009723">
    <property type="term" value="P:response to ethylene"/>
    <property type="evidence" value="ECO:0007669"/>
    <property type="project" value="TreeGrafter"/>
</dbReference>
<evidence type="ECO:0000313" key="10">
    <source>
        <dbReference type="Proteomes" id="UP000594263"/>
    </source>
</evidence>
<dbReference type="AlphaFoldDB" id="A0A7N0V768"/>
<keyword evidence="2" id="KW-0805">Transcription regulation</keyword>
<feature type="domain" description="HTH myb-type" evidence="8">
    <location>
        <begin position="94"/>
        <end position="150"/>
    </location>
</feature>
<evidence type="ECO:0000256" key="5">
    <source>
        <dbReference type="ARBA" id="ARBA00023242"/>
    </source>
</evidence>
<protein>
    <submittedName>
        <fullName evidence="9">Uncharacterized protein</fullName>
    </submittedName>
</protein>
<dbReference type="CDD" id="cd00167">
    <property type="entry name" value="SANT"/>
    <property type="match status" value="1"/>
</dbReference>
<keyword evidence="4" id="KW-0804">Transcription</keyword>
<evidence type="ECO:0000259" key="8">
    <source>
        <dbReference type="PROSITE" id="PS51294"/>
    </source>
</evidence>
<dbReference type="InterPro" id="IPR017930">
    <property type="entry name" value="Myb_dom"/>
</dbReference>
<evidence type="ECO:0000256" key="4">
    <source>
        <dbReference type="ARBA" id="ARBA00023163"/>
    </source>
</evidence>
<dbReference type="EnsemblPlants" id="Kaladp0102s0139.1.v1.1">
    <property type="protein sequence ID" value="Kaladp0102s0139.1.v1.1"/>
    <property type="gene ID" value="Kaladp0102s0139.v1.1"/>
</dbReference>
<feature type="domain" description="Myb-like" evidence="6">
    <location>
        <begin position="94"/>
        <end position="146"/>
    </location>
</feature>
<dbReference type="InterPro" id="IPR009057">
    <property type="entry name" value="Homeodomain-like_sf"/>
</dbReference>
<dbReference type="FunFam" id="1.10.10.60:FF:000009">
    <property type="entry name" value="transcription factor MYB1R1"/>
    <property type="match status" value="1"/>
</dbReference>
<dbReference type="GO" id="GO:0003677">
    <property type="term" value="F:DNA binding"/>
    <property type="evidence" value="ECO:0007669"/>
    <property type="project" value="UniProtKB-KW"/>
</dbReference>
<dbReference type="PROSITE" id="PS51294">
    <property type="entry name" value="HTH_MYB"/>
    <property type="match status" value="1"/>
</dbReference>
<organism evidence="9 10">
    <name type="scientific">Kalanchoe fedtschenkoi</name>
    <name type="common">Lavender scallops</name>
    <name type="synonym">South American air plant</name>
    <dbReference type="NCBI Taxonomy" id="63787"/>
    <lineage>
        <taxon>Eukaryota</taxon>
        <taxon>Viridiplantae</taxon>
        <taxon>Streptophyta</taxon>
        <taxon>Embryophyta</taxon>
        <taxon>Tracheophyta</taxon>
        <taxon>Spermatophyta</taxon>
        <taxon>Magnoliopsida</taxon>
        <taxon>eudicotyledons</taxon>
        <taxon>Gunneridae</taxon>
        <taxon>Pentapetalae</taxon>
        <taxon>Saxifragales</taxon>
        <taxon>Crassulaceae</taxon>
        <taxon>Kalanchoe</taxon>
    </lineage>
</organism>
<keyword evidence="5" id="KW-0539">Nucleus</keyword>
<evidence type="ECO:0000256" key="1">
    <source>
        <dbReference type="ARBA" id="ARBA00004123"/>
    </source>
</evidence>
<evidence type="ECO:0000259" key="7">
    <source>
        <dbReference type="PROSITE" id="PS51293"/>
    </source>
</evidence>
<dbReference type="PANTHER" id="PTHR44191:SF62">
    <property type="entry name" value="OS04G0341900 PROTEIN"/>
    <property type="match status" value="1"/>
</dbReference>
<proteinExistence type="predicted"/>
<sequence>MAKACSYCGSMGHNSRTCVTYNKNTLVAPRLKLFGVQLDAPIASSSTMKKSCSVGCFSPSVSLSSCTLPNASLPRNSSILPTGYLSDDHNGHPKTRKKGVLWTEDEHRKFLAGLEKLGKGDWRGISKHFVPSRTPTQVASHAQKYFLRQHNLSKKRKGPSLCSPQTEDFSKTVWLKYASSYYSEAFCGRSSYLPSPMTNLLVANWLYNSSGLSTYPKCKHLSKPATVEAEPNLDLTIAAPPQSESTCGCLGT</sequence>
<reference evidence="9" key="1">
    <citation type="submission" date="2021-01" db="UniProtKB">
        <authorList>
            <consortium name="EnsemblPlants"/>
        </authorList>
    </citation>
    <scope>IDENTIFICATION</scope>
</reference>
<dbReference type="InterPro" id="IPR052245">
    <property type="entry name" value="Plant_Stress_Dev_TF"/>
</dbReference>
<keyword evidence="3" id="KW-0238">DNA-binding</keyword>
<evidence type="ECO:0000256" key="2">
    <source>
        <dbReference type="ARBA" id="ARBA00023015"/>
    </source>
</evidence>
<feature type="domain" description="SANT" evidence="7">
    <location>
        <begin position="102"/>
        <end position="150"/>
    </location>
</feature>
<dbReference type="InterPro" id="IPR017884">
    <property type="entry name" value="SANT_dom"/>
</dbReference>
<keyword evidence="10" id="KW-1185">Reference proteome</keyword>
<evidence type="ECO:0000256" key="3">
    <source>
        <dbReference type="ARBA" id="ARBA00023125"/>
    </source>
</evidence>
<comment type="subcellular location">
    <subcellularLocation>
        <location evidence="1">Nucleus</location>
    </subcellularLocation>
</comment>
<dbReference type="GO" id="GO:0009739">
    <property type="term" value="P:response to gibberellin"/>
    <property type="evidence" value="ECO:0007669"/>
    <property type="project" value="TreeGrafter"/>
</dbReference>
<dbReference type="OMA" id="NTKPDYA"/>
<dbReference type="InterPro" id="IPR001005">
    <property type="entry name" value="SANT/Myb"/>
</dbReference>
<dbReference type="Gramene" id="Kaladp0102s0139.1.v1.1">
    <property type="protein sequence ID" value="Kaladp0102s0139.1.v1.1"/>
    <property type="gene ID" value="Kaladp0102s0139.v1.1"/>
</dbReference>
<dbReference type="Gene3D" id="1.10.10.60">
    <property type="entry name" value="Homeodomain-like"/>
    <property type="match status" value="1"/>
</dbReference>
<evidence type="ECO:0000259" key="6">
    <source>
        <dbReference type="PROSITE" id="PS50090"/>
    </source>
</evidence>
<evidence type="ECO:0000313" key="9">
    <source>
        <dbReference type="EnsemblPlants" id="Kaladp0102s0139.1.v1.1"/>
    </source>
</evidence>
<dbReference type="SUPFAM" id="SSF46689">
    <property type="entry name" value="Homeodomain-like"/>
    <property type="match status" value="1"/>
</dbReference>
<dbReference type="SMART" id="SM00717">
    <property type="entry name" value="SANT"/>
    <property type="match status" value="1"/>
</dbReference>
<dbReference type="Proteomes" id="UP000594263">
    <property type="component" value="Unplaced"/>
</dbReference>
<dbReference type="Pfam" id="PF00249">
    <property type="entry name" value="Myb_DNA-binding"/>
    <property type="match status" value="1"/>
</dbReference>